<dbReference type="Gene3D" id="3.40.50.880">
    <property type="match status" value="1"/>
</dbReference>
<comment type="caution">
    <text evidence="2">The sequence shown here is derived from an EMBL/GenBank/DDBJ whole genome shotgun (WGS) entry which is preliminary data.</text>
</comment>
<evidence type="ECO:0000313" key="2">
    <source>
        <dbReference type="EMBL" id="KRK43265.1"/>
    </source>
</evidence>
<dbReference type="SUPFAM" id="SSF52317">
    <property type="entry name" value="Class I glutamine amidotransferase-like"/>
    <property type="match status" value="1"/>
</dbReference>
<dbReference type="EMBL" id="AZDB01000009">
    <property type="protein sequence ID" value="KRK43265.1"/>
    <property type="molecule type" value="Genomic_DNA"/>
</dbReference>
<dbReference type="AlphaFoldDB" id="A0A837RKC1"/>
<reference evidence="2 3" key="1">
    <citation type="journal article" date="2015" name="Genome Announc.">
        <title>Expanding the biotechnology potential of lactobacilli through comparative genomics of 213 strains and associated genera.</title>
        <authorList>
            <person name="Sun Z."/>
            <person name="Harris H.M."/>
            <person name="McCann A."/>
            <person name="Guo C."/>
            <person name="Argimon S."/>
            <person name="Zhang W."/>
            <person name="Yang X."/>
            <person name="Jeffery I.B."/>
            <person name="Cooney J.C."/>
            <person name="Kagawa T.F."/>
            <person name="Liu W."/>
            <person name="Song Y."/>
            <person name="Salvetti E."/>
            <person name="Wrobel A."/>
            <person name="Rasinkangas P."/>
            <person name="Parkhill J."/>
            <person name="Rea M.C."/>
            <person name="O'Sullivan O."/>
            <person name="Ritari J."/>
            <person name="Douillard F.P."/>
            <person name="Paul Ross R."/>
            <person name="Yang R."/>
            <person name="Briner A.E."/>
            <person name="Felis G.E."/>
            <person name="de Vos W.M."/>
            <person name="Barrangou R."/>
            <person name="Klaenhammer T.R."/>
            <person name="Caufield P.W."/>
            <person name="Cui Y."/>
            <person name="Zhang H."/>
            <person name="O'Toole P.W."/>
        </authorList>
    </citation>
    <scope>NUCLEOTIDE SEQUENCE [LARGE SCALE GENOMIC DNA]</scope>
    <source>
        <strain evidence="2 3">JCM 15951</strain>
    </source>
</reference>
<evidence type="ECO:0000313" key="3">
    <source>
        <dbReference type="Proteomes" id="UP000050964"/>
    </source>
</evidence>
<dbReference type="InterPro" id="IPR044992">
    <property type="entry name" value="ChyE-like"/>
</dbReference>
<dbReference type="PROSITE" id="PS51273">
    <property type="entry name" value="GATASE_TYPE_1"/>
    <property type="match status" value="1"/>
</dbReference>
<name>A0A837RKC1_9LACO</name>
<dbReference type="Proteomes" id="UP000050964">
    <property type="component" value="Unassembled WGS sequence"/>
</dbReference>
<dbReference type="InterPro" id="IPR017926">
    <property type="entry name" value="GATASE"/>
</dbReference>
<sequence length="226" mass="25851">MKGTFMRINVLQHTPNEGPGMIQSWSQENGHQMYVYHPYQFGYLPTADETDLLVILGGPMSPNDDLPWIKQERELIQTLIDQDKPIFGVCYGAQQIVKTLGYAVTKAPAKEVGWAPVYRRDTKILDIPEELDVLHWHEEMFEIPEKAQLLFSSDKVENQGFVMGHRIVGLQFHLEPAADNIREMIVNDFPYLKGSVLNQSTADILTKAVPYKNKTTLFKLLNYITN</sequence>
<dbReference type="CDD" id="cd01741">
    <property type="entry name" value="GATase1_1"/>
    <property type="match status" value="1"/>
</dbReference>
<dbReference type="Pfam" id="PF00117">
    <property type="entry name" value="GATase"/>
    <property type="match status" value="1"/>
</dbReference>
<dbReference type="PANTHER" id="PTHR42695:SF5">
    <property type="entry name" value="GLUTAMINE AMIDOTRANSFERASE YLR126C-RELATED"/>
    <property type="match status" value="1"/>
</dbReference>
<organism evidence="2 3">
    <name type="scientific">Companilactobacillus crustorum JCM 15951</name>
    <dbReference type="NCBI Taxonomy" id="1423737"/>
    <lineage>
        <taxon>Bacteria</taxon>
        <taxon>Bacillati</taxon>
        <taxon>Bacillota</taxon>
        <taxon>Bacilli</taxon>
        <taxon>Lactobacillales</taxon>
        <taxon>Lactobacillaceae</taxon>
        <taxon>Companilactobacillus</taxon>
    </lineage>
</organism>
<protein>
    <recommendedName>
        <fullName evidence="1">Glutamine amidotransferase domain-containing protein</fullName>
    </recommendedName>
</protein>
<gene>
    <name evidence="2" type="ORF">FD26_GL002124</name>
</gene>
<dbReference type="PANTHER" id="PTHR42695">
    <property type="entry name" value="GLUTAMINE AMIDOTRANSFERASE YLR126C-RELATED"/>
    <property type="match status" value="1"/>
</dbReference>
<dbReference type="GO" id="GO:0005829">
    <property type="term" value="C:cytosol"/>
    <property type="evidence" value="ECO:0007669"/>
    <property type="project" value="TreeGrafter"/>
</dbReference>
<proteinExistence type="predicted"/>
<accession>A0A837RKC1</accession>
<feature type="domain" description="Glutamine amidotransferase" evidence="1">
    <location>
        <begin position="47"/>
        <end position="184"/>
    </location>
</feature>
<dbReference type="InterPro" id="IPR029062">
    <property type="entry name" value="Class_I_gatase-like"/>
</dbReference>
<evidence type="ECO:0000259" key="1">
    <source>
        <dbReference type="Pfam" id="PF00117"/>
    </source>
</evidence>